<evidence type="ECO:0000313" key="1">
    <source>
        <dbReference type="EMBL" id="KAI6088601.1"/>
    </source>
</evidence>
<gene>
    <name evidence="1" type="ORF">F4821DRAFT_85270</name>
</gene>
<evidence type="ECO:0000313" key="2">
    <source>
        <dbReference type="Proteomes" id="UP001497680"/>
    </source>
</evidence>
<comment type="caution">
    <text evidence="1">The sequence shown here is derived from an EMBL/GenBank/DDBJ whole genome shotgun (WGS) entry which is preliminary data.</text>
</comment>
<dbReference type="Proteomes" id="UP001497680">
    <property type="component" value="Unassembled WGS sequence"/>
</dbReference>
<name>A0ACC0D7H5_9PEZI</name>
<organism evidence="1 2">
    <name type="scientific">Hypoxylon rubiginosum</name>
    <dbReference type="NCBI Taxonomy" id="110542"/>
    <lineage>
        <taxon>Eukaryota</taxon>
        <taxon>Fungi</taxon>
        <taxon>Dikarya</taxon>
        <taxon>Ascomycota</taxon>
        <taxon>Pezizomycotina</taxon>
        <taxon>Sordariomycetes</taxon>
        <taxon>Xylariomycetidae</taxon>
        <taxon>Xylariales</taxon>
        <taxon>Hypoxylaceae</taxon>
        <taxon>Hypoxylon</taxon>
    </lineage>
</organism>
<sequence length="870" mass="97382">MAEQDDSVALFSNCIFVFVKSKELDEKSIEGLKGIIEKHGGEVKEPTRTKPVNLVEAKVTHIIANTNDFPDYTFATSMMVPVVKSSWIQASLMKKKQAQIRPFTPDPRMIFSDVVLTCADIPSTDKETIIGATMAMGGMDSENVTKLTTHICALSMEHPKCKLADKRAPKCKIVLPHWFDDCFKLGKRIDEGPYLLPDPEYLRASATDAIPVPSSQHLEGATSAQPDYMPTPSNDVVGSRSLSAFEGKRVMLSTDLSIRDRLKEIIQGLITSNGGEIVDDATACDWFICQYRDGPQFVRAAQLGKTVGNLSWLYYVIMHDEWTNPLKRLLHYPLPRGGIPGFEDKIITVSNYGGEARIYLENLITAAGATYTKTMKADNTHLITARNNSEKWDAAVDWGIERVNHLWLEESYAKCQMQTLSYPKYTTFPPRTNLSEIIGQTSLTEGKLRDLYYPGGEENLTPSSKLKRKMQDMANENSISEGPAEGVVIGRQAHKEFDVMMDTDADYAEKTTEVFGVPAPNKRRSAQFATPAKGRHVRAGKENETPSTVSSSSRSAKDKALNRLSALAPDINLYEKEKKRGLKDNHGPWGGKRAADQIEREHLNRRSSFSSPAAATGGEEKENETKLERRPAKRSKPSLPDVDKRVVLTGFHRWVNDKHREDADRKKLRELGIAVVMDGQPCDYLVAPSLVRTVKFLRNLSKGVTIVSSSWIEECLDTKQMPKPEDYVLKDWENEKKFGIVLAKSVRQARSNNGKLLWHIPIYCTSSIKNGPDGYRAIAEANGAIFMMYSARSGTTIKPTSPDEDEGGPDPVYLLSNSSPEEKKLWPKFTDMATKGNMEPRIVAADWLLDVVMKQEVFFDEKYLVKNFFN</sequence>
<proteinExistence type="predicted"/>
<keyword evidence="2" id="KW-1185">Reference proteome</keyword>
<protein>
    <submittedName>
        <fullName evidence="1">BRCT-containing protein</fullName>
    </submittedName>
</protein>
<reference evidence="1 2" key="1">
    <citation type="journal article" date="2022" name="New Phytol.">
        <title>Ecological generalism drives hyperdiversity of secondary metabolite gene clusters in xylarialean endophytes.</title>
        <authorList>
            <person name="Franco M.E.E."/>
            <person name="Wisecaver J.H."/>
            <person name="Arnold A.E."/>
            <person name="Ju Y.M."/>
            <person name="Slot J.C."/>
            <person name="Ahrendt S."/>
            <person name="Moore L.P."/>
            <person name="Eastman K.E."/>
            <person name="Scott K."/>
            <person name="Konkel Z."/>
            <person name="Mondo S.J."/>
            <person name="Kuo A."/>
            <person name="Hayes R.D."/>
            <person name="Haridas S."/>
            <person name="Andreopoulos B."/>
            <person name="Riley R."/>
            <person name="LaButti K."/>
            <person name="Pangilinan J."/>
            <person name="Lipzen A."/>
            <person name="Amirebrahimi M."/>
            <person name="Yan J."/>
            <person name="Adam C."/>
            <person name="Keymanesh K."/>
            <person name="Ng V."/>
            <person name="Louie K."/>
            <person name="Northen T."/>
            <person name="Drula E."/>
            <person name="Henrissat B."/>
            <person name="Hsieh H.M."/>
            <person name="Youens-Clark K."/>
            <person name="Lutzoni F."/>
            <person name="Miadlikowska J."/>
            <person name="Eastwood D.C."/>
            <person name="Hamelin R.C."/>
            <person name="Grigoriev I.V."/>
            <person name="U'Ren J.M."/>
        </authorList>
    </citation>
    <scope>NUCLEOTIDE SEQUENCE [LARGE SCALE GENOMIC DNA]</scope>
    <source>
        <strain evidence="1 2">ER1909</strain>
    </source>
</reference>
<dbReference type="EMBL" id="MU394300">
    <property type="protein sequence ID" value="KAI6088601.1"/>
    <property type="molecule type" value="Genomic_DNA"/>
</dbReference>
<accession>A0ACC0D7H5</accession>